<keyword evidence="2" id="KW-1185">Reference proteome</keyword>
<organism evidence="1 2">
    <name type="scientific">Trichoderma citrinoviride</name>
    <dbReference type="NCBI Taxonomy" id="58853"/>
    <lineage>
        <taxon>Eukaryota</taxon>
        <taxon>Fungi</taxon>
        <taxon>Dikarya</taxon>
        <taxon>Ascomycota</taxon>
        <taxon>Pezizomycotina</taxon>
        <taxon>Sordariomycetes</taxon>
        <taxon>Hypocreomycetidae</taxon>
        <taxon>Hypocreales</taxon>
        <taxon>Hypocreaceae</taxon>
        <taxon>Trichoderma</taxon>
    </lineage>
</organism>
<dbReference type="OrthoDB" id="4749307at2759"/>
<dbReference type="AlphaFoldDB" id="A0A2T4BHU4"/>
<dbReference type="GeneID" id="36605965"/>
<dbReference type="Proteomes" id="UP000241546">
    <property type="component" value="Unassembled WGS sequence"/>
</dbReference>
<gene>
    <name evidence="1" type="ORF">BBK36DRAFT_17839</name>
</gene>
<evidence type="ECO:0000313" key="2">
    <source>
        <dbReference type="Proteomes" id="UP000241546"/>
    </source>
</evidence>
<reference evidence="2" key="1">
    <citation type="submission" date="2016-07" db="EMBL/GenBank/DDBJ databases">
        <title>Multiple horizontal gene transfer events from other fungi enriched the ability of initially mycotrophic Trichoderma (Ascomycota) to feed on dead plant biomass.</title>
        <authorList>
            <consortium name="DOE Joint Genome Institute"/>
            <person name="Atanasova L."/>
            <person name="Chenthamara K."/>
            <person name="Zhang J."/>
            <person name="Grujic M."/>
            <person name="Henrissat B."/>
            <person name="Kuo A."/>
            <person name="Aerts A."/>
            <person name="Salamov A."/>
            <person name="Lipzen A."/>
            <person name="Labutti K."/>
            <person name="Barry K."/>
            <person name="Miao Y."/>
            <person name="Rahimi M.J."/>
            <person name="Shen Q."/>
            <person name="Grigoriev I.V."/>
            <person name="Kubicek C.P."/>
            <person name="Druzhinina I.S."/>
        </authorList>
    </citation>
    <scope>NUCLEOTIDE SEQUENCE [LARGE SCALE GENOMIC DNA]</scope>
    <source>
        <strain evidence="2">TUCIM 6016</strain>
    </source>
</reference>
<protein>
    <submittedName>
        <fullName evidence="1">Uncharacterized protein</fullName>
    </submittedName>
</protein>
<dbReference type="EMBL" id="KZ680209">
    <property type="protein sequence ID" value="PTB68819.1"/>
    <property type="molecule type" value="Genomic_DNA"/>
</dbReference>
<evidence type="ECO:0000313" key="1">
    <source>
        <dbReference type="EMBL" id="PTB68819.1"/>
    </source>
</evidence>
<name>A0A2T4BHU4_9HYPO</name>
<dbReference type="RefSeq" id="XP_024752139.1">
    <property type="nucleotide sequence ID" value="XM_024897847.1"/>
</dbReference>
<accession>A0A2T4BHU4</accession>
<sequence>MPHQLPPTQRKLPFSSLLESIPDESHEKTFAMLHAEITNFIKKGIGKRVASTSKSLWTLKHPAEFLSLATTVARPGADGNWEKLLWSRSYRCALLTGVVMMLLEKHVFSDLLFGAGLEQAEVLRMEDSSMLNVEGFRRTGLRADTNRVYLEATGGIPPLFWKRVDSVTAQITELLSPLSAAVGGEIVSSSSYQALHDIVALAGWLNIAMRVSPKITTFEWVKPGEAYRHGFLSIGEDKQTSTVSSESHHRVRARVMISTTPKITRYVRSSKGFFWGTETYEVMKPHVFTYTGYFRDWEDSAGGALQGHVRSRLFSSPIRLLALLVNVVRLLALVGLGRGKGLYLSRSFSFI</sequence>
<proteinExistence type="predicted"/>